<dbReference type="InterPro" id="IPR030678">
    <property type="entry name" value="Peptide/Ni-bd"/>
</dbReference>
<evidence type="ECO:0000256" key="1">
    <source>
        <dbReference type="ARBA" id="ARBA00004418"/>
    </source>
</evidence>
<reference evidence="6" key="1">
    <citation type="submission" date="2020-11" db="EMBL/GenBank/DDBJ databases">
        <authorList>
            <person name="Kim M.K."/>
        </authorList>
    </citation>
    <scope>NUCLEOTIDE SEQUENCE</scope>
    <source>
        <strain evidence="6">BT350</strain>
    </source>
</reference>
<keyword evidence="3" id="KW-0732">Signal</keyword>
<dbReference type="Pfam" id="PF00496">
    <property type="entry name" value="SBP_bac_5"/>
    <property type="match status" value="1"/>
</dbReference>
<dbReference type="AlphaFoldDB" id="A0A931FPB2"/>
<feature type="region of interest" description="Disordered" evidence="4">
    <location>
        <begin position="504"/>
        <end position="524"/>
    </location>
</feature>
<keyword evidence="7" id="KW-1185">Reference proteome</keyword>
<dbReference type="GO" id="GO:1904680">
    <property type="term" value="F:peptide transmembrane transporter activity"/>
    <property type="evidence" value="ECO:0007669"/>
    <property type="project" value="TreeGrafter"/>
</dbReference>
<dbReference type="SUPFAM" id="SSF53850">
    <property type="entry name" value="Periplasmic binding protein-like II"/>
    <property type="match status" value="1"/>
</dbReference>
<dbReference type="GO" id="GO:0042884">
    <property type="term" value="P:microcin transport"/>
    <property type="evidence" value="ECO:0007669"/>
    <property type="project" value="TreeGrafter"/>
</dbReference>
<evidence type="ECO:0000259" key="5">
    <source>
        <dbReference type="Pfam" id="PF00496"/>
    </source>
</evidence>
<dbReference type="Gene3D" id="3.40.190.10">
    <property type="entry name" value="Periplasmic binding protein-like II"/>
    <property type="match status" value="1"/>
</dbReference>
<gene>
    <name evidence="6" type="ORF">I2H38_14370</name>
</gene>
<evidence type="ECO:0000313" key="7">
    <source>
        <dbReference type="Proteomes" id="UP000599312"/>
    </source>
</evidence>
<dbReference type="PIRSF" id="PIRSF002741">
    <property type="entry name" value="MppA"/>
    <property type="match status" value="1"/>
</dbReference>
<evidence type="ECO:0000256" key="4">
    <source>
        <dbReference type="SAM" id="MobiDB-lite"/>
    </source>
</evidence>
<organism evidence="6 7">
    <name type="scientific">Microvirga alba</name>
    <dbReference type="NCBI Taxonomy" id="2791025"/>
    <lineage>
        <taxon>Bacteria</taxon>
        <taxon>Pseudomonadati</taxon>
        <taxon>Pseudomonadota</taxon>
        <taxon>Alphaproteobacteria</taxon>
        <taxon>Hyphomicrobiales</taxon>
        <taxon>Methylobacteriaceae</taxon>
        <taxon>Microvirga</taxon>
    </lineage>
</organism>
<dbReference type="Proteomes" id="UP000599312">
    <property type="component" value="Unassembled WGS sequence"/>
</dbReference>
<sequence length="600" mass="67353">MGFHLRRVFGIFTVIAVAGLGLGSAPKADTLRHGIAMHGEPALASGFDHLPYTNPDAPKGGRITLALQGSYDSLNPLIVLGVAPDVVPRYVLQSMMLRSLDEPFTVYGLVARSAEMPDDRSSVTFNLDPRARFSDGKPLTAEDVRFTFELLKKDGKPFHRSSFAQVKAVQVENPQRIRFDLSGSNDRELPLIIATMPIFPAHATNPETFAKTTLTPAIGSGPYAITEVKPGERVVLTRRHDYWGEDLPVTRGLYNFEEIRYDFYRDANTLFEAFKAGLYDFRIEGDPGRWATGYDIPAVTSGRVVRETVPIRLPKGMNGFVFNTRRAHFNDPRIREALGYVFDFDWVNRNLFFGLLTRSDSYFAGSDLSSAGRPANERERTLLERFPGTVTKEILEGKWSPFSSNGSGRDREAARRALALLGEAGWTLDNNVLRKKGTGEPFVFEMLVNSRPQERLALNFAQTLMRLGIEARVRLVDDVQYWRRLAQFDFDMIQWVWPVTASPGNEQRNRWSSSAAKRSGSANYSGATNPAIDAMIDAILEAKSRGDFVSAARALDRILLSGFYVVPLFYIGDQWLAYDSNLKHPPQTPLFGTNIDFWWR</sequence>
<evidence type="ECO:0000256" key="3">
    <source>
        <dbReference type="ARBA" id="ARBA00022729"/>
    </source>
</evidence>
<evidence type="ECO:0000256" key="2">
    <source>
        <dbReference type="ARBA" id="ARBA00005695"/>
    </source>
</evidence>
<dbReference type="GO" id="GO:0043190">
    <property type="term" value="C:ATP-binding cassette (ABC) transporter complex"/>
    <property type="evidence" value="ECO:0007669"/>
    <property type="project" value="InterPro"/>
</dbReference>
<name>A0A931FPB2_9HYPH</name>
<dbReference type="EMBL" id="JADQDO010000007">
    <property type="protein sequence ID" value="MBF9234560.1"/>
    <property type="molecule type" value="Genomic_DNA"/>
</dbReference>
<comment type="subcellular location">
    <subcellularLocation>
        <location evidence="1">Periplasm</location>
    </subcellularLocation>
</comment>
<dbReference type="Gene3D" id="3.10.105.10">
    <property type="entry name" value="Dipeptide-binding Protein, Domain 3"/>
    <property type="match status" value="1"/>
</dbReference>
<dbReference type="GO" id="GO:0015833">
    <property type="term" value="P:peptide transport"/>
    <property type="evidence" value="ECO:0007669"/>
    <property type="project" value="TreeGrafter"/>
</dbReference>
<protein>
    <submittedName>
        <fullName evidence="6">ABC transporter substrate-binding protein</fullName>
    </submittedName>
</protein>
<comment type="similarity">
    <text evidence="2">Belongs to the bacterial solute-binding protein 5 family.</text>
</comment>
<dbReference type="GO" id="GO:0030288">
    <property type="term" value="C:outer membrane-bounded periplasmic space"/>
    <property type="evidence" value="ECO:0007669"/>
    <property type="project" value="TreeGrafter"/>
</dbReference>
<dbReference type="InterPro" id="IPR000914">
    <property type="entry name" value="SBP_5_dom"/>
</dbReference>
<dbReference type="PANTHER" id="PTHR30290">
    <property type="entry name" value="PERIPLASMIC BINDING COMPONENT OF ABC TRANSPORTER"/>
    <property type="match status" value="1"/>
</dbReference>
<evidence type="ECO:0000313" key="6">
    <source>
        <dbReference type="EMBL" id="MBF9234560.1"/>
    </source>
</evidence>
<accession>A0A931FPB2</accession>
<dbReference type="InterPro" id="IPR039424">
    <property type="entry name" value="SBP_5"/>
</dbReference>
<dbReference type="RefSeq" id="WP_196272552.1">
    <property type="nucleotide sequence ID" value="NZ_JADQDO010000007.1"/>
</dbReference>
<dbReference type="PANTHER" id="PTHR30290:SF64">
    <property type="entry name" value="ABC TRANSPORTER PERIPLASMIC BINDING PROTEIN"/>
    <property type="match status" value="1"/>
</dbReference>
<feature type="domain" description="Solute-binding protein family 5" evidence="5">
    <location>
        <begin position="106"/>
        <end position="516"/>
    </location>
</feature>
<proteinExistence type="inferred from homology"/>
<dbReference type="CDD" id="cd08497">
    <property type="entry name" value="MbnE-like"/>
    <property type="match status" value="1"/>
</dbReference>
<comment type="caution">
    <text evidence="6">The sequence shown here is derived from an EMBL/GenBank/DDBJ whole genome shotgun (WGS) entry which is preliminary data.</text>
</comment>